<name>A0A9N9JN29_9GLOM</name>
<dbReference type="EMBL" id="CAJVPY010026359">
    <property type="protein sequence ID" value="CAG8789622.1"/>
    <property type="molecule type" value="Genomic_DNA"/>
</dbReference>
<dbReference type="AlphaFoldDB" id="A0A9N9JN29"/>
<organism evidence="1 2">
    <name type="scientific">Dentiscutata erythropus</name>
    <dbReference type="NCBI Taxonomy" id="1348616"/>
    <lineage>
        <taxon>Eukaryota</taxon>
        <taxon>Fungi</taxon>
        <taxon>Fungi incertae sedis</taxon>
        <taxon>Mucoromycota</taxon>
        <taxon>Glomeromycotina</taxon>
        <taxon>Glomeromycetes</taxon>
        <taxon>Diversisporales</taxon>
        <taxon>Gigasporaceae</taxon>
        <taxon>Dentiscutata</taxon>
    </lineage>
</organism>
<feature type="non-terminal residue" evidence="1">
    <location>
        <position position="44"/>
    </location>
</feature>
<dbReference type="Proteomes" id="UP000789405">
    <property type="component" value="Unassembled WGS sequence"/>
</dbReference>
<evidence type="ECO:0000313" key="1">
    <source>
        <dbReference type="EMBL" id="CAG8789622.1"/>
    </source>
</evidence>
<sequence>MYNSSSLIPNSFPTHLLAYIDSLDWLEKAINHMKILIMSSKILS</sequence>
<comment type="caution">
    <text evidence="1">The sequence shown here is derived from an EMBL/GenBank/DDBJ whole genome shotgun (WGS) entry which is preliminary data.</text>
</comment>
<feature type="non-terminal residue" evidence="1">
    <location>
        <position position="1"/>
    </location>
</feature>
<reference evidence="1" key="1">
    <citation type="submission" date="2021-06" db="EMBL/GenBank/DDBJ databases">
        <authorList>
            <person name="Kallberg Y."/>
            <person name="Tangrot J."/>
            <person name="Rosling A."/>
        </authorList>
    </citation>
    <scope>NUCLEOTIDE SEQUENCE</scope>
    <source>
        <strain evidence="1">MA453B</strain>
    </source>
</reference>
<proteinExistence type="predicted"/>
<evidence type="ECO:0000313" key="2">
    <source>
        <dbReference type="Proteomes" id="UP000789405"/>
    </source>
</evidence>
<accession>A0A9N9JN29</accession>
<protein>
    <submittedName>
        <fullName evidence="1">23294_t:CDS:1</fullName>
    </submittedName>
</protein>
<gene>
    <name evidence="1" type="ORF">DERYTH_LOCUS21145</name>
</gene>
<keyword evidence="2" id="KW-1185">Reference proteome</keyword>